<dbReference type="Proteomes" id="UP000435112">
    <property type="component" value="Unassembled WGS sequence"/>
</dbReference>
<evidence type="ECO:0000313" key="2">
    <source>
        <dbReference type="Proteomes" id="UP000435112"/>
    </source>
</evidence>
<name>A0A6A3K2L3_9STRA</name>
<dbReference type="EMBL" id="QXFU01001639">
    <property type="protein sequence ID" value="KAE8998253.1"/>
    <property type="molecule type" value="Genomic_DNA"/>
</dbReference>
<reference evidence="1 2" key="1">
    <citation type="submission" date="2018-09" db="EMBL/GenBank/DDBJ databases">
        <title>Genomic investigation of the strawberry pathogen Phytophthora fragariae indicates pathogenicity is determined by transcriptional variation in three key races.</title>
        <authorList>
            <person name="Adams T.M."/>
            <person name="Armitage A.D."/>
            <person name="Sobczyk M.K."/>
            <person name="Bates H.J."/>
            <person name="Dunwell J.M."/>
            <person name="Nellist C.F."/>
            <person name="Harrison R.J."/>
        </authorList>
    </citation>
    <scope>NUCLEOTIDE SEQUENCE [LARGE SCALE GENOMIC DNA]</scope>
    <source>
        <strain evidence="1 2">SCRP324</strain>
    </source>
</reference>
<gene>
    <name evidence="1" type="ORF">PR002_g18781</name>
</gene>
<organism evidence="1 2">
    <name type="scientific">Phytophthora rubi</name>
    <dbReference type="NCBI Taxonomy" id="129364"/>
    <lineage>
        <taxon>Eukaryota</taxon>
        <taxon>Sar</taxon>
        <taxon>Stramenopiles</taxon>
        <taxon>Oomycota</taxon>
        <taxon>Peronosporomycetes</taxon>
        <taxon>Peronosporales</taxon>
        <taxon>Peronosporaceae</taxon>
        <taxon>Phytophthora</taxon>
    </lineage>
</organism>
<sequence>MGTVDRRLPLPAADVALPLPARFYGRRPPGY</sequence>
<evidence type="ECO:0000313" key="1">
    <source>
        <dbReference type="EMBL" id="KAE8998253.1"/>
    </source>
</evidence>
<proteinExistence type="predicted"/>
<comment type="caution">
    <text evidence="1">The sequence shown here is derived from an EMBL/GenBank/DDBJ whole genome shotgun (WGS) entry which is preliminary data.</text>
</comment>
<accession>A0A6A3K2L3</accession>
<protein>
    <submittedName>
        <fullName evidence="1">Uncharacterized protein</fullName>
    </submittedName>
</protein>
<dbReference type="AlphaFoldDB" id="A0A6A3K2L3"/>